<protein>
    <submittedName>
        <fullName evidence="3">3-mercaptopyruvate sulfurtransferase</fullName>
        <ecNumber evidence="3">2.8.1.2</ecNumber>
    </submittedName>
</protein>
<dbReference type="PROSITE" id="PS50206">
    <property type="entry name" value="RHODANESE_3"/>
    <property type="match status" value="2"/>
</dbReference>
<sequence length="278" mass="31385">MDKLVTVSWLKEREKEQDVRIIDCRFVLGNPEAGRAAYEEGHIPGAIYWDLERDLSAPKAEHGGRHPWPSVDAFVRTVEEAGITHEMRVVLYDDQNGAMAARAYQLLRYIGHEQAALLNGGYAAWKAAYPLTKDVPDVQRTNYEPRIADEMLRSMEDVRANCVSGNALLIDSRAYNRYTGEAETVDPVGGHIPGAVNYDWQHVVNHDGTWKTHEELERHFADVPHDRDVIVYCGSGVTACANLFALERIGYRNVKLYPGSWSDWISYADNEKKQGAQP</sequence>
<dbReference type="AlphaFoldDB" id="A0A0U4WK02"/>
<dbReference type="KEGG" id="asoc:CB4_03018"/>
<keyword evidence="4" id="KW-1185">Reference proteome</keyword>
<proteinExistence type="predicted"/>
<accession>A0A0U4WK02</accession>
<dbReference type="SMART" id="SM00450">
    <property type="entry name" value="RHOD"/>
    <property type="match status" value="2"/>
</dbReference>
<dbReference type="SUPFAM" id="SSF52821">
    <property type="entry name" value="Rhodanese/Cell cycle control phosphatase"/>
    <property type="match status" value="2"/>
</dbReference>
<dbReference type="EC" id="2.8.1.2" evidence="3"/>
<gene>
    <name evidence="3" type="primary">sseA</name>
    <name evidence="3" type="ORF">CB4_03018</name>
</gene>
<organism evidence="3 4">
    <name type="scientific">Aneurinibacillus soli</name>
    <dbReference type="NCBI Taxonomy" id="1500254"/>
    <lineage>
        <taxon>Bacteria</taxon>
        <taxon>Bacillati</taxon>
        <taxon>Bacillota</taxon>
        <taxon>Bacilli</taxon>
        <taxon>Bacillales</taxon>
        <taxon>Paenibacillaceae</taxon>
        <taxon>Aneurinibacillus group</taxon>
        <taxon>Aneurinibacillus</taxon>
    </lineage>
</organism>
<dbReference type="InterPro" id="IPR036873">
    <property type="entry name" value="Rhodanese-like_dom_sf"/>
</dbReference>
<dbReference type="Pfam" id="PF00581">
    <property type="entry name" value="Rhodanese"/>
    <property type="match status" value="2"/>
</dbReference>
<dbReference type="CDD" id="cd01448">
    <property type="entry name" value="TST_Repeat_1"/>
    <property type="match status" value="1"/>
</dbReference>
<dbReference type="RefSeq" id="WP_096466541.1">
    <property type="nucleotide sequence ID" value="NZ_AP017312.1"/>
</dbReference>
<evidence type="ECO:0000313" key="3">
    <source>
        <dbReference type="EMBL" id="BAU28841.1"/>
    </source>
</evidence>
<evidence type="ECO:0000256" key="1">
    <source>
        <dbReference type="ARBA" id="ARBA00022679"/>
    </source>
</evidence>
<dbReference type="PANTHER" id="PTHR11364:SF27">
    <property type="entry name" value="SULFURTRANSFERASE"/>
    <property type="match status" value="1"/>
</dbReference>
<dbReference type="InterPro" id="IPR045078">
    <property type="entry name" value="TST/MPST-like"/>
</dbReference>
<dbReference type="GO" id="GO:0016784">
    <property type="term" value="F:3-mercaptopyruvate sulfurtransferase activity"/>
    <property type="evidence" value="ECO:0007669"/>
    <property type="project" value="UniProtKB-EC"/>
</dbReference>
<reference evidence="3 4" key="1">
    <citation type="submission" date="2015-12" db="EMBL/GenBank/DDBJ databases">
        <title>Genome sequence of Aneurinibacillus soli.</title>
        <authorList>
            <person name="Lee J.S."/>
            <person name="Lee K.C."/>
            <person name="Kim K.K."/>
            <person name="Lee B.W."/>
        </authorList>
    </citation>
    <scope>NUCLEOTIDE SEQUENCE [LARGE SCALE GENOMIC DNA]</scope>
    <source>
        <strain evidence="3 4">CB4</strain>
    </source>
</reference>
<evidence type="ECO:0000313" key="4">
    <source>
        <dbReference type="Proteomes" id="UP000217696"/>
    </source>
</evidence>
<dbReference type="CDD" id="cd01449">
    <property type="entry name" value="TST_Repeat_2"/>
    <property type="match status" value="1"/>
</dbReference>
<evidence type="ECO:0000256" key="2">
    <source>
        <dbReference type="ARBA" id="ARBA00022737"/>
    </source>
</evidence>
<dbReference type="InterPro" id="IPR001763">
    <property type="entry name" value="Rhodanese-like_dom"/>
</dbReference>
<dbReference type="Gene3D" id="3.40.250.10">
    <property type="entry name" value="Rhodanese-like domain"/>
    <property type="match status" value="2"/>
</dbReference>
<keyword evidence="3" id="KW-0670">Pyruvate</keyword>
<dbReference type="OrthoDB" id="9770030at2"/>
<dbReference type="EMBL" id="AP017312">
    <property type="protein sequence ID" value="BAU28841.1"/>
    <property type="molecule type" value="Genomic_DNA"/>
</dbReference>
<keyword evidence="2" id="KW-0677">Repeat</keyword>
<dbReference type="Proteomes" id="UP000217696">
    <property type="component" value="Chromosome"/>
</dbReference>
<dbReference type="PANTHER" id="PTHR11364">
    <property type="entry name" value="THIOSULFATE SULFERTANSFERASE"/>
    <property type="match status" value="1"/>
</dbReference>
<dbReference type="GO" id="GO:0004792">
    <property type="term" value="F:thiosulfate-cyanide sulfurtransferase activity"/>
    <property type="evidence" value="ECO:0007669"/>
    <property type="project" value="TreeGrafter"/>
</dbReference>
<keyword evidence="1 3" id="KW-0808">Transferase</keyword>
<name>A0A0U4WK02_9BACL</name>